<evidence type="ECO:0000313" key="2">
    <source>
        <dbReference type="Proteomes" id="UP000827092"/>
    </source>
</evidence>
<dbReference type="Proteomes" id="UP000827092">
    <property type="component" value="Unassembled WGS sequence"/>
</dbReference>
<evidence type="ECO:0000313" key="1">
    <source>
        <dbReference type="EMBL" id="KAG8198429.1"/>
    </source>
</evidence>
<keyword evidence="2" id="KW-1185">Reference proteome</keyword>
<dbReference type="AlphaFoldDB" id="A0AAV6VRU0"/>
<name>A0AAV6VRU0_9ARAC</name>
<sequence>MKLNITALIFAYVAAAFAMQLIAGRTIIRRPVNLVIPVPVVRRVSQPNYGERYAVGINGGTFGGYLKENLKFGNTNLRSLQRNEEKLYLN</sequence>
<reference evidence="1 2" key="1">
    <citation type="journal article" date="2022" name="Nat. Ecol. Evol.">
        <title>A masculinizing supergene underlies an exaggerated male reproductive morph in a spider.</title>
        <authorList>
            <person name="Hendrickx F."/>
            <person name="De Corte Z."/>
            <person name="Sonet G."/>
            <person name="Van Belleghem S.M."/>
            <person name="Kostlbacher S."/>
            <person name="Vangestel C."/>
        </authorList>
    </citation>
    <scope>NUCLEOTIDE SEQUENCE [LARGE SCALE GENOMIC DNA]</scope>
    <source>
        <strain evidence="1">W744_W776</strain>
    </source>
</reference>
<accession>A0AAV6VRU0</accession>
<comment type="caution">
    <text evidence="1">The sequence shown here is derived from an EMBL/GenBank/DDBJ whole genome shotgun (WGS) entry which is preliminary data.</text>
</comment>
<organism evidence="1 2">
    <name type="scientific">Oedothorax gibbosus</name>
    <dbReference type="NCBI Taxonomy" id="931172"/>
    <lineage>
        <taxon>Eukaryota</taxon>
        <taxon>Metazoa</taxon>
        <taxon>Ecdysozoa</taxon>
        <taxon>Arthropoda</taxon>
        <taxon>Chelicerata</taxon>
        <taxon>Arachnida</taxon>
        <taxon>Araneae</taxon>
        <taxon>Araneomorphae</taxon>
        <taxon>Entelegynae</taxon>
        <taxon>Araneoidea</taxon>
        <taxon>Linyphiidae</taxon>
        <taxon>Erigoninae</taxon>
        <taxon>Oedothorax</taxon>
    </lineage>
</organism>
<proteinExistence type="predicted"/>
<gene>
    <name evidence="1" type="ORF">JTE90_022167</name>
</gene>
<protein>
    <submittedName>
        <fullName evidence="1">Uncharacterized protein</fullName>
    </submittedName>
</protein>
<dbReference type="EMBL" id="JAFNEN010000040">
    <property type="protein sequence ID" value="KAG8198429.1"/>
    <property type="molecule type" value="Genomic_DNA"/>
</dbReference>